<dbReference type="Gene3D" id="1.10.287.130">
    <property type="match status" value="1"/>
</dbReference>
<dbReference type="PANTHER" id="PTHR43047:SF72">
    <property type="entry name" value="OSMOSENSING HISTIDINE PROTEIN KINASE SLN1"/>
    <property type="match status" value="1"/>
</dbReference>
<sequence length="799" mass="89983">MSDLENLLDTLSETCIYVIEEKSHRLLYFNCLSSDTSYGSAALGKICSEVWPELCANCPLNAMEKDLPGHIICYSPLLKATADITATRIIWGENTPAVAVVARPHQLNMSGKQVLRKVEQVYVKSLVTVFDECIIVNLSEDYYVNCQKDPLWSGIPEQGDFGEENRRYAKKAVHPDDRQSFLRAFSREAMLKFFGEGKKKITRRLRRMTESGAYHMVEFTATRIEQLGDEQYWCVLVYRDIQEEYQLEQQRNLEVSQLATAARSAYQMVIAVNLTQNTYHMLEYNRFPVKNPGVKGTFQDLIRSELSTVHPNYREEFLQKFSHASLIDAFSRGNHIVSMEVPHLGDDGSCHWNFTQVVHVDTPYTDDMIEITLSRNIDEDRRVQKEALEKERRSKQLLEEALEKAEKASSAKSDFLSKMSHDIRTPLNAILGMTELAQRHTGEEDKLKDYLGKISASGTHLLGLINEVLDVSKIESGSVQLANENFSMNHLVQETAELVRLSMERKHQTFSLTTAQGLHDQVLGDNQRLKQVLVNLLDNASKYTDDGGRITLSVAELEKQDQRMGSYCFVVEDNGIGMKPDYLEHIFEPFSRAYDSRLSKIPGTGLGMTIVKNLISMMGGTIQVESEYGKGTRFTVLLPLEKCAAPVFTDASCPTAAEETFPGLRALLVEDNELNRQIAKEMLELLLVAVDTAENGQEAVEAIRNHAPLYYDIVFMDVQMPVLNGYEATREIRNSGMDRIGELPILAMTADAFAEDVKKALVAGMNGHLAKPISIDGLKNALSNCQAWKQRNSEQSPAQ</sequence>
<evidence type="ECO:0000256" key="8">
    <source>
        <dbReference type="ARBA" id="ARBA00024867"/>
    </source>
</evidence>
<organism evidence="12 13">
    <name type="scientific">Neglectibacter timonensis</name>
    <dbReference type="NCBI Taxonomy" id="1776382"/>
    <lineage>
        <taxon>Bacteria</taxon>
        <taxon>Bacillati</taxon>
        <taxon>Bacillota</taxon>
        <taxon>Clostridia</taxon>
        <taxon>Eubacteriales</taxon>
        <taxon>Oscillospiraceae</taxon>
        <taxon>Neglectibacter</taxon>
    </lineage>
</organism>
<keyword evidence="12" id="KW-0547">Nucleotide-binding</keyword>
<dbReference type="InterPro" id="IPR003594">
    <property type="entry name" value="HATPase_dom"/>
</dbReference>
<dbReference type="GO" id="GO:0005524">
    <property type="term" value="F:ATP binding"/>
    <property type="evidence" value="ECO:0007669"/>
    <property type="project" value="UniProtKB-KW"/>
</dbReference>
<dbReference type="CDD" id="cd00082">
    <property type="entry name" value="HisKA"/>
    <property type="match status" value="1"/>
</dbReference>
<dbReference type="SUPFAM" id="SSF52172">
    <property type="entry name" value="CheY-like"/>
    <property type="match status" value="1"/>
</dbReference>
<dbReference type="SMART" id="SM00448">
    <property type="entry name" value="REC"/>
    <property type="match status" value="1"/>
</dbReference>
<dbReference type="InterPro" id="IPR036097">
    <property type="entry name" value="HisK_dim/P_sf"/>
</dbReference>
<dbReference type="Pfam" id="PF02518">
    <property type="entry name" value="HATPase_c"/>
    <property type="match status" value="1"/>
</dbReference>
<dbReference type="InterPro" id="IPR001789">
    <property type="entry name" value="Sig_transdc_resp-reg_receiver"/>
</dbReference>
<dbReference type="InterPro" id="IPR036890">
    <property type="entry name" value="HATPase_C_sf"/>
</dbReference>
<dbReference type="PANTHER" id="PTHR43047">
    <property type="entry name" value="TWO-COMPONENT HISTIDINE PROTEIN KINASE"/>
    <property type="match status" value="1"/>
</dbReference>
<dbReference type="CDD" id="cd16922">
    <property type="entry name" value="HATPase_EvgS-ArcB-TorS-like"/>
    <property type="match status" value="1"/>
</dbReference>
<dbReference type="InterPro" id="IPR005467">
    <property type="entry name" value="His_kinase_dom"/>
</dbReference>
<dbReference type="CDD" id="cd17546">
    <property type="entry name" value="REC_hyHK_CKI1_RcsC-like"/>
    <property type="match status" value="1"/>
</dbReference>
<evidence type="ECO:0000256" key="2">
    <source>
        <dbReference type="ARBA" id="ARBA00012438"/>
    </source>
</evidence>
<name>A0ABT1S1R3_9FIRM</name>
<dbReference type="PROSITE" id="PS50109">
    <property type="entry name" value="HIS_KIN"/>
    <property type="match status" value="1"/>
</dbReference>
<feature type="modified residue" description="4-aspartylphosphate" evidence="9">
    <location>
        <position position="717"/>
    </location>
</feature>
<dbReference type="InterPro" id="IPR011006">
    <property type="entry name" value="CheY-like_superfamily"/>
</dbReference>
<dbReference type="SUPFAM" id="SSF47384">
    <property type="entry name" value="Homodimeric domain of signal transducing histidine kinase"/>
    <property type="match status" value="1"/>
</dbReference>
<evidence type="ECO:0000259" key="11">
    <source>
        <dbReference type="PROSITE" id="PS50110"/>
    </source>
</evidence>
<gene>
    <name evidence="12" type="ORF">NE695_13095</name>
</gene>
<dbReference type="SUPFAM" id="SSF55874">
    <property type="entry name" value="ATPase domain of HSP90 chaperone/DNA topoisomerase II/histidine kinase"/>
    <property type="match status" value="1"/>
</dbReference>
<protein>
    <recommendedName>
        <fullName evidence="3">Stage 0 sporulation protein A homolog</fullName>
        <ecNumber evidence="2">2.7.13.3</ecNumber>
    </recommendedName>
</protein>
<dbReference type="InterPro" id="IPR003661">
    <property type="entry name" value="HisK_dim/P_dom"/>
</dbReference>
<evidence type="ECO:0000256" key="9">
    <source>
        <dbReference type="PROSITE-ProRule" id="PRU00169"/>
    </source>
</evidence>
<evidence type="ECO:0000256" key="3">
    <source>
        <dbReference type="ARBA" id="ARBA00018672"/>
    </source>
</evidence>
<keyword evidence="5" id="KW-0808">Transferase</keyword>
<dbReference type="SMART" id="SM00388">
    <property type="entry name" value="HisKA"/>
    <property type="match status" value="1"/>
</dbReference>
<keyword evidence="13" id="KW-1185">Reference proteome</keyword>
<evidence type="ECO:0000256" key="7">
    <source>
        <dbReference type="ARBA" id="ARBA00023012"/>
    </source>
</evidence>
<comment type="catalytic activity">
    <reaction evidence="1">
        <text>ATP + protein L-histidine = ADP + protein N-phospho-L-histidine.</text>
        <dbReference type="EC" id="2.7.13.3"/>
    </reaction>
</comment>
<evidence type="ECO:0000313" key="12">
    <source>
        <dbReference type="EMBL" id="MCQ4840844.1"/>
    </source>
</evidence>
<keyword evidence="4 9" id="KW-0597">Phosphoprotein</keyword>
<dbReference type="EC" id="2.7.13.3" evidence="2"/>
<comment type="caution">
    <text evidence="12">The sequence shown here is derived from an EMBL/GenBank/DDBJ whole genome shotgun (WGS) entry which is preliminary data.</text>
</comment>
<dbReference type="InterPro" id="IPR004358">
    <property type="entry name" value="Sig_transdc_His_kin-like_C"/>
</dbReference>
<dbReference type="EMBL" id="JANFZH010000032">
    <property type="protein sequence ID" value="MCQ4840844.1"/>
    <property type="molecule type" value="Genomic_DNA"/>
</dbReference>
<evidence type="ECO:0000259" key="10">
    <source>
        <dbReference type="PROSITE" id="PS50109"/>
    </source>
</evidence>
<dbReference type="Gene3D" id="3.30.565.10">
    <property type="entry name" value="Histidine kinase-like ATPase, C-terminal domain"/>
    <property type="match status" value="1"/>
</dbReference>
<evidence type="ECO:0000256" key="6">
    <source>
        <dbReference type="ARBA" id="ARBA00022777"/>
    </source>
</evidence>
<comment type="function">
    <text evidence="8">May play the central regulatory role in sporulation. It may be an element of the effector pathway responsible for the activation of sporulation genes in response to nutritional stress. Spo0A may act in concert with spo0H (a sigma factor) to control the expression of some genes that are critical to the sporulation process.</text>
</comment>
<dbReference type="PROSITE" id="PS50110">
    <property type="entry name" value="RESPONSE_REGULATORY"/>
    <property type="match status" value="1"/>
</dbReference>
<feature type="domain" description="Histidine kinase" evidence="10">
    <location>
        <begin position="418"/>
        <end position="642"/>
    </location>
</feature>
<dbReference type="RefSeq" id="WP_256192073.1">
    <property type="nucleotide sequence ID" value="NZ_CAJKKG010000024.1"/>
</dbReference>
<evidence type="ECO:0000256" key="5">
    <source>
        <dbReference type="ARBA" id="ARBA00022679"/>
    </source>
</evidence>
<dbReference type="Gene3D" id="3.40.50.2300">
    <property type="match status" value="1"/>
</dbReference>
<reference evidence="12 13" key="1">
    <citation type="submission" date="2022-06" db="EMBL/GenBank/DDBJ databases">
        <title>Isolation of gut microbiota from human fecal samples.</title>
        <authorList>
            <person name="Pamer E.G."/>
            <person name="Barat B."/>
            <person name="Waligurski E."/>
            <person name="Medina S."/>
            <person name="Paddock L."/>
            <person name="Mostad J."/>
        </authorList>
    </citation>
    <scope>NUCLEOTIDE SEQUENCE [LARGE SCALE GENOMIC DNA]</scope>
    <source>
        <strain evidence="12 13">DFI.9.73</strain>
    </source>
</reference>
<evidence type="ECO:0000256" key="1">
    <source>
        <dbReference type="ARBA" id="ARBA00000085"/>
    </source>
</evidence>
<accession>A0ABT1S1R3</accession>
<keyword evidence="12" id="KW-0067">ATP-binding</keyword>
<evidence type="ECO:0000256" key="4">
    <source>
        <dbReference type="ARBA" id="ARBA00022553"/>
    </source>
</evidence>
<feature type="domain" description="Response regulatory" evidence="11">
    <location>
        <begin position="665"/>
        <end position="786"/>
    </location>
</feature>
<dbReference type="Pfam" id="PF00072">
    <property type="entry name" value="Response_reg"/>
    <property type="match status" value="1"/>
</dbReference>
<proteinExistence type="predicted"/>
<dbReference type="Proteomes" id="UP001524473">
    <property type="component" value="Unassembled WGS sequence"/>
</dbReference>
<keyword evidence="7" id="KW-0902">Two-component regulatory system</keyword>
<dbReference type="Pfam" id="PF00512">
    <property type="entry name" value="HisKA"/>
    <property type="match status" value="1"/>
</dbReference>
<dbReference type="SMART" id="SM00387">
    <property type="entry name" value="HATPase_c"/>
    <property type="match status" value="1"/>
</dbReference>
<dbReference type="PRINTS" id="PR00344">
    <property type="entry name" value="BCTRLSENSOR"/>
</dbReference>
<evidence type="ECO:0000313" key="13">
    <source>
        <dbReference type="Proteomes" id="UP001524473"/>
    </source>
</evidence>
<keyword evidence="6" id="KW-0418">Kinase</keyword>